<feature type="domain" description="Glycosyl transferase family 1" evidence="2">
    <location>
        <begin position="200"/>
        <end position="344"/>
    </location>
</feature>
<dbReference type="Proteomes" id="UP000184112">
    <property type="component" value="Unassembled WGS sequence"/>
</dbReference>
<reference evidence="3 4" key="1">
    <citation type="submission" date="2016-11" db="EMBL/GenBank/DDBJ databases">
        <authorList>
            <person name="Jaros S."/>
            <person name="Januszkiewicz K."/>
            <person name="Wedrychowicz H."/>
        </authorList>
    </citation>
    <scope>NUCLEOTIDE SEQUENCE [LARGE SCALE GENOMIC DNA]</scope>
    <source>
        <strain evidence="3 4">DSM 6792</strain>
    </source>
</reference>
<dbReference type="InterPro" id="IPR001296">
    <property type="entry name" value="Glyco_trans_1"/>
</dbReference>
<dbReference type="EMBL" id="FQWH01000003">
    <property type="protein sequence ID" value="SHG58412.1"/>
    <property type="molecule type" value="Genomic_DNA"/>
</dbReference>
<dbReference type="GO" id="GO:0016757">
    <property type="term" value="F:glycosyltransferase activity"/>
    <property type="evidence" value="ECO:0007669"/>
    <property type="project" value="InterPro"/>
</dbReference>
<dbReference type="PANTHER" id="PTHR46401:SF2">
    <property type="entry name" value="GLYCOSYLTRANSFERASE WBBK-RELATED"/>
    <property type="match status" value="1"/>
</dbReference>
<accession>A0A1M5KZW7</accession>
<organism evidence="3 4">
    <name type="scientific">Flavobacterium johnsoniae</name>
    <name type="common">Cytophaga johnsonae</name>
    <dbReference type="NCBI Taxonomy" id="986"/>
    <lineage>
        <taxon>Bacteria</taxon>
        <taxon>Pseudomonadati</taxon>
        <taxon>Bacteroidota</taxon>
        <taxon>Flavobacteriia</taxon>
        <taxon>Flavobacteriales</taxon>
        <taxon>Flavobacteriaceae</taxon>
        <taxon>Flavobacterium</taxon>
    </lineage>
</organism>
<protein>
    <submittedName>
        <fullName evidence="3">Glycosyltransferase involved in cell wall bisynthesis</fullName>
    </submittedName>
</protein>
<dbReference type="SUPFAM" id="SSF53756">
    <property type="entry name" value="UDP-Glycosyltransferase/glycogen phosphorylase"/>
    <property type="match status" value="1"/>
</dbReference>
<evidence type="ECO:0000256" key="1">
    <source>
        <dbReference type="ARBA" id="ARBA00022679"/>
    </source>
</evidence>
<keyword evidence="1 3" id="KW-0808">Transferase</keyword>
<proteinExistence type="predicted"/>
<evidence type="ECO:0000313" key="4">
    <source>
        <dbReference type="Proteomes" id="UP000184112"/>
    </source>
</evidence>
<sequence>MEPIKFAVITHVTHIKEKNEYFAYAPYVHEMNIWFKYADEVIITAPLLKNNITVIDLPYRHSGINFKKVPIFNFIGLKNAILSLLKLPIILWHIFWTMKKADHIHLRCPGNMGLLACCVQILFPFKVKTAKYAGNWDPKSKQPLTYRVQKWILNNPFLTRNMKVLVYGNWEKQSKNIKPFFTATYSNSEKEFIEKTALNSVINFIFTGSLVKGKNPMYALELISMLKKKGYNAILNIYGEGPERNEIEKYIINNDLGKNAFLHGNQNKEILKESYKNSHFVILPSKSEGWPKTIAEGMFWGCVPLASKISCVPFMLDYGNRGILLEMDIEKDLNQIKNILENEDLFYIKSKLSSNWSQKYTTEIFEAEIKDLLKK</sequence>
<dbReference type="PANTHER" id="PTHR46401">
    <property type="entry name" value="GLYCOSYLTRANSFERASE WBBK-RELATED"/>
    <property type="match status" value="1"/>
</dbReference>
<name>A0A1M5KZW7_FLAJO</name>
<dbReference type="Gene3D" id="3.40.50.2000">
    <property type="entry name" value="Glycogen Phosphorylase B"/>
    <property type="match status" value="1"/>
</dbReference>
<dbReference type="RefSeq" id="WP_317043436.1">
    <property type="nucleotide sequence ID" value="NZ_FQWH01000003.1"/>
</dbReference>
<dbReference type="CDD" id="cd01635">
    <property type="entry name" value="Glycosyltransferase_GTB-type"/>
    <property type="match status" value="1"/>
</dbReference>
<dbReference type="Pfam" id="PF00534">
    <property type="entry name" value="Glycos_transf_1"/>
    <property type="match status" value="1"/>
</dbReference>
<dbReference type="GO" id="GO:0009103">
    <property type="term" value="P:lipopolysaccharide biosynthetic process"/>
    <property type="evidence" value="ECO:0007669"/>
    <property type="project" value="TreeGrafter"/>
</dbReference>
<evidence type="ECO:0000259" key="2">
    <source>
        <dbReference type="Pfam" id="PF00534"/>
    </source>
</evidence>
<gene>
    <name evidence="3" type="ORF">SAMN05444388_103281</name>
</gene>
<dbReference type="AlphaFoldDB" id="A0A1M5KZW7"/>
<evidence type="ECO:0000313" key="3">
    <source>
        <dbReference type="EMBL" id="SHG58412.1"/>
    </source>
</evidence>